<proteinExistence type="predicted"/>
<evidence type="ECO:0000313" key="3">
    <source>
        <dbReference type="Proteomes" id="UP000008394"/>
    </source>
</evidence>
<feature type="region of interest" description="Disordered" evidence="1">
    <location>
        <begin position="1"/>
        <end position="22"/>
    </location>
</feature>
<accession>A0A806FGF2</accession>
<protein>
    <submittedName>
        <fullName evidence="2">Uncharacterized protein</fullName>
    </submittedName>
</protein>
<evidence type="ECO:0000313" key="2">
    <source>
        <dbReference type="EMBL" id="AEK30167.1"/>
    </source>
</evidence>
<dbReference type="KEGG" id="bnm:BALAC2494_00419"/>
<organism evidence="2 3">
    <name type="scientific">Bifidobacterium animalis subsp. lactis CNCM I-2494</name>
    <dbReference type="NCBI Taxonomy" id="1042403"/>
    <lineage>
        <taxon>Bacteria</taxon>
        <taxon>Bacillati</taxon>
        <taxon>Actinomycetota</taxon>
        <taxon>Actinomycetes</taxon>
        <taxon>Bifidobacteriales</taxon>
        <taxon>Bifidobacteriaceae</taxon>
        <taxon>Bifidobacterium</taxon>
    </lineage>
</organism>
<dbReference type="EMBL" id="CP002915">
    <property type="protein sequence ID" value="AEK30167.1"/>
    <property type="molecule type" value="Genomic_DNA"/>
</dbReference>
<dbReference type="Proteomes" id="UP000008394">
    <property type="component" value="Chromosome"/>
</dbReference>
<feature type="region of interest" description="Disordered" evidence="1">
    <location>
        <begin position="226"/>
        <end position="284"/>
    </location>
</feature>
<reference evidence="2 3" key="1">
    <citation type="journal article" date="2011" name="J. Bacteriol.">
        <title>Genome Sequence of the Probiotic Strain Bifidobacterium animalis subsp. lactis CNCM I-2494.</title>
        <authorList>
            <person name="Chervaux C."/>
            <person name="Grimaldi C."/>
            <person name="Bolotin A."/>
            <person name="Quinquis B."/>
            <person name="Legrain-Raspaud S."/>
            <person name="van Hylckama Vlieg J.E."/>
            <person name="Denariaz G."/>
            <person name="Smokvina T."/>
        </authorList>
    </citation>
    <scope>NUCLEOTIDE SEQUENCE [LARGE SCALE GENOMIC DNA]</scope>
    <source>
        <strain evidence="2 3">CNCM I-2494</strain>
    </source>
</reference>
<gene>
    <name evidence="2" type="ORF">BALAC2494_00419</name>
</gene>
<dbReference type="AlphaFoldDB" id="A0A806FGF2"/>
<feature type="compositionally biased region" description="Polar residues" evidence="1">
    <location>
        <begin position="12"/>
        <end position="22"/>
    </location>
</feature>
<sequence>MLGMPHTVESAPASSQEYSGTQQVNVVPTIAADRQLPGNATGTVTENWMAGELRSGSRAYQVNDRTVVALHTATPLYRDLKVGDRGEDVRSLNDELSRLGYDSVPQSGEYNRNTGNGWRQLMVDAGNSDGAGEDDMNLRLSDTMWIPPDSVKVQGWSATRGSAVQAGAPLGTVPGGLVRLAIRGGKPSDEGRPLTVFGVAAPLAPGTTDITDGELLQRIAATEGYQGKSAEERAAGMDPAHAQQGDPDPTRAGRFGVRHQWDLGMHRHRHVRQSPCRTGAHHHQ</sequence>
<evidence type="ECO:0000256" key="1">
    <source>
        <dbReference type="SAM" id="MobiDB-lite"/>
    </source>
</evidence>
<name>A0A806FGF2_BIFAN</name>